<keyword evidence="8 19" id="KW-0169">Cobalamin biosynthesis</keyword>
<keyword evidence="13 19" id="KW-0472">Membrane</keyword>
<evidence type="ECO:0000256" key="16">
    <source>
        <dbReference type="ARBA" id="ARBA00032853"/>
    </source>
</evidence>
<dbReference type="InterPro" id="IPR003805">
    <property type="entry name" value="CobS"/>
</dbReference>
<dbReference type="AlphaFoldDB" id="A0A0C1L3S4"/>
<evidence type="ECO:0000256" key="1">
    <source>
        <dbReference type="ARBA" id="ARBA00001946"/>
    </source>
</evidence>
<comment type="function">
    <text evidence="14 19">Joins adenosylcobinamide-GDP and alpha-ribazole to generate adenosylcobalamin (Ado-cobalamin). Also synthesizes adenosylcobalamin 5'-phosphate from adenosylcobinamide-GDP and alpha-ribazole 5'-phosphate.</text>
</comment>
<dbReference type="GO" id="GO:0008818">
    <property type="term" value="F:cobalamin 5'-phosphate synthase activity"/>
    <property type="evidence" value="ECO:0007669"/>
    <property type="project" value="UniProtKB-UniRule"/>
</dbReference>
<comment type="catalytic activity">
    <reaction evidence="18 19">
        <text>alpha-ribazole 5'-phosphate + adenosylcob(III)inamide-GDP = adenosylcob(III)alamin 5'-phosphate + GMP + H(+)</text>
        <dbReference type="Rhea" id="RHEA:23560"/>
        <dbReference type="ChEBI" id="CHEBI:15378"/>
        <dbReference type="ChEBI" id="CHEBI:57918"/>
        <dbReference type="ChEBI" id="CHEBI:58115"/>
        <dbReference type="ChEBI" id="CHEBI:60487"/>
        <dbReference type="ChEBI" id="CHEBI:60493"/>
        <dbReference type="EC" id="2.7.8.26"/>
    </reaction>
</comment>
<feature type="transmembrane region" description="Helical" evidence="19">
    <location>
        <begin position="37"/>
        <end position="56"/>
    </location>
</feature>
<evidence type="ECO:0000256" key="6">
    <source>
        <dbReference type="ARBA" id="ARBA00015850"/>
    </source>
</evidence>
<name>A0A0C1L3S4_9BACT</name>
<evidence type="ECO:0000256" key="5">
    <source>
        <dbReference type="ARBA" id="ARBA00013200"/>
    </source>
</evidence>
<keyword evidence="12 19" id="KW-1133">Transmembrane helix</keyword>
<comment type="similarity">
    <text evidence="4 19">Belongs to the CobS family.</text>
</comment>
<evidence type="ECO:0000256" key="9">
    <source>
        <dbReference type="ARBA" id="ARBA00022679"/>
    </source>
</evidence>
<evidence type="ECO:0000256" key="19">
    <source>
        <dbReference type="HAMAP-Rule" id="MF_00719"/>
    </source>
</evidence>
<evidence type="ECO:0000256" key="18">
    <source>
        <dbReference type="ARBA" id="ARBA00049504"/>
    </source>
</evidence>
<evidence type="ECO:0000256" key="12">
    <source>
        <dbReference type="ARBA" id="ARBA00022989"/>
    </source>
</evidence>
<evidence type="ECO:0000256" key="7">
    <source>
        <dbReference type="ARBA" id="ARBA00022475"/>
    </source>
</evidence>
<keyword evidence="7 19" id="KW-1003">Cell membrane</keyword>
<dbReference type="NCBIfam" id="NF001277">
    <property type="entry name" value="PRK00235.1-3"/>
    <property type="match status" value="1"/>
</dbReference>
<evidence type="ECO:0000256" key="15">
    <source>
        <dbReference type="ARBA" id="ARBA00032605"/>
    </source>
</evidence>
<keyword evidence="10 19" id="KW-0812">Transmembrane</keyword>
<dbReference type="STRING" id="1349421.OI18_11170"/>
<comment type="subcellular location">
    <subcellularLocation>
        <location evidence="2 19">Cell membrane</location>
        <topology evidence="2 19">Multi-pass membrane protein</topology>
    </subcellularLocation>
</comment>
<gene>
    <name evidence="19" type="primary">cobS</name>
    <name evidence="20" type="ORF">OI18_11170</name>
</gene>
<comment type="pathway">
    <text evidence="3 19">Cofactor biosynthesis; adenosylcobalamin biosynthesis; adenosylcobalamin from cob(II)yrinate a,c-diamide: step 7/7.</text>
</comment>
<organism evidence="20 21">
    <name type="scientific">Flavihumibacter solisilvae</name>
    <dbReference type="NCBI Taxonomy" id="1349421"/>
    <lineage>
        <taxon>Bacteria</taxon>
        <taxon>Pseudomonadati</taxon>
        <taxon>Bacteroidota</taxon>
        <taxon>Chitinophagia</taxon>
        <taxon>Chitinophagales</taxon>
        <taxon>Chitinophagaceae</taxon>
        <taxon>Flavihumibacter</taxon>
    </lineage>
</organism>
<dbReference type="Pfam" id="PF02654">
    <property type="entry name" value="CobS"/>
    <property type="match status" value="1"/>
</dbReference>
<keyword evidence="21" id="KW-1185">Reference proteome</keyword>
<dbReference type="UniPathway" id="UPA00148">
    <property type="reaction ID" value="UER00238"/>
</dbReference>
<dbReference type="GO" id="GO:0009236">
    <property type="term" value="P:cobalamin biosynthetic process"/>
    <property type="evidence" value="ECO:0007669"/>
    <property type="project" value="UniProtKB-UniRule"/>
</dbReference>
<evidence type="ECO:0000313" key="20">
    <source>
        <dbReference type="EMBL" id="KIC94687.1"/>
    </source>
</evidence>
<feature type="transmembrane region" description="Helical" evidence="19">
    <location>
        <begin position="189"/>
        <end position="210"/>
    </location>
</feature>
<proteinExistence type="inferred from homology"/>
<evidence type="ECO:0000256" key="10">
    <source>
        <dbReference type="ARBA" id="ARBA00022692"/>
    </source>
</evidence>
<accession>A0A0C1L3S4</accession>
<evidence type="ECO:0000256" key="8">
    <source>
        <dbReference type="ARBA" id="ARBA00022573"/>
    </source>
</evidence>
<evidence type="ECO:0000256" key="11">
    <source>
        <dbReference type="ARBA" id="ARBA00022842"/>
    </source>
</evidence>
<evidence type="ECO:0000256" key="14">
    <source>
        <dbReference type="ARBA" id="ARBA00025228"/>
    </source>
</evidence>
<keyword evidence="11 19" id="KW-0460">Magnesium</keyword>
<comment type="cofactor">
    <cofactor evidence="1 19">
        <name>Mg(2+)</name>
        <dbReference type="ChEBI" id="CHEBI:18420"/>
    </cofactor>
</comment>
<keyword evidence="9 19" id="KW-0808">Transferase</keyword>
<evidence type="ECO:0000256" key="17">
    <source>
        <dbReference type="ARBA" id="ARBA00048623"/>
    </source>
</evidence>
<feature type="transmembrane region" description="Helical" evidence="19">
    <location>
        <begin position="110"/>
        <end position="128"/>
    </location>
</feature>
<dbReference type="GO" id="GO:0005886">
    <property type="term" value="C:plasma membrane"/>
    <property type="evidence" value="ECO:0007669"/>
    <property type="project" value="UniProtKB-SubCell"/>
</dbReference>
<evidence type="ECO:0000256" key="2">
    <source>
        <dbReference type="ARBA" id="ARBA00004651"/>
    </source>
</evidence>
<protein>
    <recommendedName>
        <fullName evidence="6 19">Adenosylcobinamide-GDP ribazoletransferase</fullName>
        <ecNumber evidence="5 19">2.7.8.26</ecNumber>
    </recommendedName>
    <alternativeName>
        <fullName evidence="16 19">Cobalamin synthase</fullName>
    </alternativeName>
    <alternativeName>
        <fullName evidence="15 19">Cobalamin-5'-phosphate synthase</fullName>
    </alternativeName>
</protein>
<sequence length="270" mass="30139">MKNEYNIFLSAVQFLTRIKVPGSFVYKQEYLQQSSRYFPLVGIIVGAISALIYLVLNKYLSNDLAILGYMLTSIWITGAFHEDGLADVCDAFGGGWNKEKILVIMKDSRLGTFGLIGLLAAFAAKFLLLKELPGFMPPEITPSLNPLVNYKTMILLMIAAHSLSRFMPVTIIQQYAYVADIDLSKSKPLSNSVLSSLSLVIGLAFAVLPLLFLSPWYLLVLVPMYLCRTSLARFFVKWIGGYTGDCLGATQQVTELVFYLSALIIWRYIV</sequence>
<reference evidence="20 21" key="1">
    <citation type="submission" date="2014-11" db="EMBL/GenBank/DDBJ databases">
        <title>Genome sequence of Flavihumibacter solisilvae 3-3.</title>
        <authorList>
            <person name="Zhou G."/>
            <person name="Li M."/>
            <person name="Wang G."/>
        </authorList>
    </citation>
    <scope>NUCLEOTIDE SEQUENCE [LARGE SCALE GENOMIC DNA]</scope>
    <source>
        <strain evidence="20 21">3-3</strain>
    </source>
</reference>
<evidence type="ECO:0000256" key="3">
    <source>
        <dbReference type="ARBA" id="ARBA00004663"/>
    </source>
</evidence>
<dbReference type="EC" id="2.7.8.26" evidence="5 19"/>
<dbReference type="OrthoDB" id="9794626at2"/>
<dbReference type="GO" id="GO:0051073">
    <property type="term" value="F:adenosylcobinamide-GDP ribazoletransferase activity"/>
    <property type="evidence" value="ECO:0007669"/>
    <property type="project" value="UniProtKB-UniRule"/>
</dbReference>
<dbReference type="PANTHER" id="PTHR34148:SF1">
    <property type="entry name" value="ADENOSYLCOBINAMIDE-GDP RIBAZOLETRANSFERASE"/>
    <property type="match status" value="1"/>
</dbReference>
<comment type="caution">
    <text evidence="19">Lacks conserved residue(s) required for the propagation of feature annotation.</text>
</comment>
<evidence type="ECO:0000256" key="4">
    <source>
        <dbReference type="ARBA" id="ARBA00010561"/>
    </source>
</evidence>
<comment type="catalytic activity">
    <reaction evidence="17 19">
        <text>alpha-ribazole + adenosylcob(III)inamide-GDP = adenosylcob(III)alamin + GMP + H(+)</text>
        <dbReference type="Rhea" id="RHEA:16049"/>
        <dbReference type="ChEBI" id="CHEBI:10329"/>
        <dbReference type="ChEBI" id="CHEBI:15378"/>
        <dbReference type="ChEBI" id="CHEBI:18408"/>
        <dbReference type="ChEBI" id="CHEBI:58115"/>
        <dbReference type="ChEBI" id="CHEBI:60487"/>
        <dbReference type="EC" id="2.7.8.26"/>
    </reaction>
</comment>
<comment type="caution">
    <text evidence="20">The sequence shown here is derived from an EMBL/GenBank/DDBJ whole genome shotgun (WGS) entry which is preliminary data.</text>
</comment>
<dbReference type="PANTHER" id="PTHR34148">
    <property type="entry name" value="ADENOSYLCOBINAMIDE-GDP RIBAZOLETRANSFERASE"/>
    <property type="match status" value="1"/>
</dbReference>
<evidence type="ECO:0000256" key="13">
    <source>
        <dbReference type="ARBA" id="ARBA00023136"/>
    </source>
</evidence>
<evidence type="ECO:0000313" key="21">
    <source>
        <dbReference type="Proteomes" id="UP000031408"/>
    </source>
</evidence>
<dbReference type="HAMAP" id="MF_00719">
    <property type="entry name" value="CobS"/>
    <property type="match status" value="1"/>
</dbReference>
<dbReference type="EMBL" id="JSVC01000011">
    <property type="protein sequence ID" value="KIC94687.1"/>
    <property type="molecule type" value="Genomic_DNA"/>
</dbReference>
<dbReference type="Proteomes" id="UP000031408">
    <property type="component" value="Unassembled WGS sequence"/>
</dbReference>